<gene>
    <name evidence="1" type="ORF">S12H4_34440</name>
</gene>
<dbReference type="EMBL" id="BARW01020374">
    <property type="protein sequence ID" value="GAI90851.1"/>
    <property type="molecule type" value="Genomic_DNA"/>
</dbReference>
<organism evidence="1">
    <name type="scientific">marine sediment metagenome</name>
    <dbReference type="NCBI Taxonomy" id="412755"/>
    <lineage>
        <taxon>unclassified sequences</taxon>
        <taxon>metagenomes</taxon>
        <taxon>ecological metagenomes</taxon>
    </lineage>
</organism>
<reference evidence="1" key="1">
    <citation type="journal article" date="2014" name="Front. Microbiol.">
        <title>High frequency of phylogenetically diverse reductive dehalogenase-homologous genes in deep subseafloor sedimentary metagenomes.</title>
        <authorList>
            <person name="Kawai M."/>
            <person name="Futagami T."/>
            <person name="Toyoda A."/>
            <person name="Takaki Y."/>
            <person name="Nishi S."/>
            <person name="Hori S."/>
            <person name="Arai W."/>
            <person name="Tsubouchi T."/>
            <person name="Morono Y."/>
            <person name="Uchiyama I."/>
            <person name="Ito T."/>
            <person name="Fujiyama A."/>
            <person name="Inagaki F."/>
            <person name="Takami H."/>
        </authorList>
    </citation>
    <scope>NUCLEOTIDE SEQUENCE</scope>
    <source>
        <strain evidence="1">Expedition CK06-06</strain>
    </source>
</reference>
<evidence type="ECO:0000313" key="1">
    <source>
        <dbReference type="EMBL" id="GAI90851.1"/>
    </source>
</evidence>
<proteinExistence type="predicted"/>
<name>X1THK8_9ZZZZ</name>
<accession>X1THK8</accession>
<dbReference type="AlphaFoldDB" id="X1THK8"/>
<sequence>MVNCVVSGMAIHGVNCMANHKAKAIHKPPARVRYEKGHPTVSCRLDKDTHDLLKQRLEDLGGVSFADFVKDALGIQQAKMPDIEEIKEQAYNEAYDQAKKNYQIWYYCAECRERINVEPDSDSHKAMIGFMKEHGWAHANCHRQ</sequence>
<comment type="caution">
    <text evidence="1">The sequence shown here is derived from an EMBL/GenBank/DDBJ whole genome shotgun (WGS) entry which is preliminary data.</text>
</comment>
<protein>
    <submittedName>
        <fullName evidence="1">Uncharacterized protein</fullName>
    </submittedName>
</protein>